<feature type="domain" description="Malonyl-CoA:ACP transacylase (MAT)" evidence="3">
    <location>
        <begin position="13"/>
        <end position="306"/>
    </location>
</feature>
<evidence type="ECO:0000256" key="1">
    <source>
        <dbReference type="ARBA" id="ARBA00022450"/>
    </source>
</evidence>
<keyword evidence="4" id="KW-0012">Acyltransferase</keyword>
<dbReference type="InterPro" id="IPR001227">
    <property type="entry name" value="Ac_transferase_dom_sf"/>
</dbReference>
<dbReference type="GO" id="GO:0016746">
    <property type="term" value="F:acyltransferase activity"/>
    <property type="evidence" value="ECO:0007669"/>
    <property type="project" value="UniProtKB-KW"/>
</dbReference>
<protein>
    <submittedName>
        <fullName evidence="4">Acyltransferase domain-containing protein</fullName>
    </submittedName>
</protein>
<proteinExistence type="predicted"/>
<dbReference type="InterPro" id="IPR016036">
    <property type="entry name" value="Malonyl_transacylase_ACP-bd"/>
</dbReference>
<organism evidence="4 5">
    <name type="scientific">Streptomyces hirsutus</name>
    <dbReference type="NCBI Taxonomy" id="35620"/>
    <lineage>
        <taxon>Bacteria</taxon>
        <taxon>Bacillati</taxon>
        <taxon>Actinomycetota</taxon>
        <taxon>Actinomycetes</taxon>
        <taxon>Kitasatosporales</taxon>
        <taxon>Streptomycetaceae</taxon>
        <taxon>Streptomyces</taxon>
    </lineage>
</organism>
<reference evidence="4 5" key="1">
    <citation type="submission" date="2022-10" db="EMBL/GenBank/DDBJ databases">
        <title>The complete genomes of actinobacterial strains from the NBC collection.</title>
        <authorList>
            <person name="Joergensen T.S."/>
            <person name="Alvarez Arevalo M."/>
            <person name="Sterndorff E.B."/>
            <person name="Faurdal D."/>
            <person name="Vuksanovic O."/>
            <person name="Mourched A.-S."/>
            <person name="Charusanti P."/>
            <person name="Shaw S."/>
            <person name="Blin K."/>
            <person name="Weber T."/>
        </authorList>
    </citation>
    <scope>NUCLEOTIDE SEQUENCE [LARGE SCALE GENOMIC DNA]</scope>
    <source>
        <strain evidence="4 5">NBC 01753</strain>
    </source>
</reference>
<sequence>MGREPGRVRAVFVFTGQGCQHPRMAAGLHEALSAYRRHLAAADEAIAPYLGRSVRELILCGDPRVHQTALTQPALFAVQYALAMTLLEEEEVRPAAVLGHGTGEVAAAVVAGALSLEEAARLVCFRGASMQYLPSGGGMMATCASPFEAAEAAAGEPEVSIGAFNAARATVLSGAVDALERVRERLAAVGIAGTFLQVTHAFHSPLMEPVTSRFADAARHVAAGRPTVPYYSTVYGRRYDEPLAGGYWTEQITAPVRFADAARRMLAEQAPSHVVEIGPRAVLTPFLRRMAGTRGPACLAVCRGPGSNAVDLAGVLSQLDAGPLAGI</sequence>
<evidence type="ECO:0000256" key="2">
    <source>
        <dbReference type="ARBA" id="ARBA00022553"/>
    </source>
</evidence>
<dbReference type="EMBL" id="CP109134">
    <property type="protein sequence ID" value="WSD11347.1"/>
    <property type="molecule type" value="Genomic_DNA"/>
</dbReference>
<dbReference type="InterPro" id="IPR016035">
    <property type="entry name" value="Acyl_Trfase/lysoPLipase"/>
</dbReference>
<keyword evidence="2" id="KW-0597">Phosphoprotein</keyword>
<dbReference type="Gene3D" id="3.40.366.10">
    <property type="entry name" value="Malonyl-Coenzyme A Acyl Carrier Protein, domain 2"/>
    <property type="match status" value="1"/>
</dbReference>
<dbReference type="SUPFAM" id="SSF55048">
    <property type="entry name" value="Probable ACP-binding domain of malonyl-CoA ACP transacylase"/>
    <property type="match status" value="1"/>
</dbReference>
<dbReference type="InterPro" id="IPR050091">
    <property type="entry name" value="PKS_NRPS_Biosynth_Enz"/>
</dbReference>
<evidence type="ECO:0000313" key="4">
    <source>
        <dbReference type="EMBL" id="WSD11347.1"/>
    </source>
</evidence>
<evidence type="ECO:0000259" key="3">
    <source>
        <dbReference type="SMART" id="SM00827"/>
    </source>
</evidence>
<keyword evidence="1" id="KW-0596">Phosphopantetheine</keyword>
<dbReference type="SUPFAM" id="SSF52151">
    <property type="entry name" value="FabD/lysophospholipase-like"/>
    <property type="match status" value="1"/>
</dbReference>
<dbReference type="SMART" id="SM00827">
    <property type="entry name" value="PKS_AT"/>
    <property type="match status" value="1"/>
</dbReference>
<keyword evidence="5" id="KW-1185">Reference proteome</keyword>
<dbReference type="PANTHER" id="PTHR43775:SF37">
    <property type="entry name" value="SI:DKEY-61P9.11"/>
    <property type="match status" value="1"/>
</dbReference>
<keyword evidence="4" id="KW-0808">Transferase</keyword>
<accession>A0ABZ1GYV6</accession>
<dbReference type="Proteomes" id="UP001335325">
    <property type="component" value="Chromosome"/>
</dbReference>
<dbReference type="PANTHER" id="PTHR43775">
    <property type="entry name" value="FATTY ACID SYNTHASE"/>
    <property type="match status" value="1"/>
</dbReference>
<name>A0ABZ1GYV6_9ACTN</name>
<dbReference type="InterPro" id="IPR014043">
    <property type="entry name" value="Acyl_transferase_dom"/>
</dbReference>
<evidence type="ECO:0000313" key="5">
    <source>
        <dbReference type="Proteomes" id="UP001335325"/>
    </source>
</evidence>
<gene>
    <name evidence="4" type="ORF">OIE73_10935</name>
</gene>
<dbReference type="Pfam" id="PF00698">
    <property type="entry name" value="Acyl_transf_1"/>
    <property type="match status" value="1"/>
</dbReference>